<accession>A0A6I1I7D1</accession>
<reference evidence="2 3" key="1">
    <citation type="submission" date="2019-10" db="EMBL/GenBank/DDBJ databases">
        <title>Three novel species isolated from a subtropical stream in China.</title>
        <authorList>
            <person name="Lu H."/>
        </authorList>
    </citation>
    <scope>NUCLEOTIDE SEQUENCE [LARGE SCALE GENOMIC DNA]</scope>
    <source>
        <strain evidence="2 3">FT13W</strain>
    </source>
</reference>
<keyword evidence="3" id="KW-1185">Reference proteome</keyword>
<gene>
    <name evidence="2" type="ORF">GCN75_00700</name>
</gene>
<sequence>MAYDRIDWHSGENYPDDLPEENGGIPIGMFLAWLLNQDMASAFHRTDSPEELKRLARREMTGLQFLIDACDGKLWEEDLNDQGNAFTVDYYDKKSAFAQQHGSFLQDYCDVFNRHAAEHGFEYPSVYHVQNTWEKFDLLKPTLDQRYGQWQAWSADPANRQRDPKAQFLQACQEVGKFLVPHGFKPNKAGTVWKKTAADKDTVFEVSFEPERYNSRSDVRMTVDLSIASKALKRWLAERGTGAGYAGGILFGGLRRPDKDASAIVWQVAGLSARSSIEEMGQLLTERSLPLFSLFADRPRALEHLASHGGGFSAICEPTATPLSFMLCFGTQEQAQLFFTGYVASRPSPWRRNIIGTFNKLQAGEVWEYSAYSHETDIKLAFQSGLSLPQNA</sequence>
<dbReference type="AlphaFoldDB" id="A0A6I1I7D1"/>
<dbReference type="Pfam" id="PF25191">
    <property type="entry name" value="DUF7832"/>
    <property type="match status" value="1"/>
</dbReference>
<comment type="caution">
    <text evidence="2">The sequence shown here is derived from an EMBL/GenBank/DDBJ whole genome shotgun (WGS) entry which is preliminary data.</text>
</comment>
<name>A0A6I1I7D1_9BURK</name>
<dbReference type="RefSeq" id="WP_152280893.1">
    <property type="nucleotide sequence ID" value="NZ_WFLI01000001.1"/>
</dbReference>
<evidence type="ECO:0000313" key="2">
    <source>
        <dbReference type="EMBL" id="KAB8066823.1"/>
    </source>
</evidence>
<organism evidence="2 3">
    <name type="scientific">Janthinobacterium violaceinigrum</name>
    <dbReference type="NCBI Taxonomy" id="2654252"/>
    <lineage>
        <taxon>Bacteria</taxon>
        <taxon>Pseudomonadati</taxon>
        <taxon>Pseudomonadota</taxon>
        <taxon>Betaproteobacteria</taxon>
        <taxon>Burkholderiales</taxon>
        <taxon>Oxalobacteraceae</taxon>
        <taxon>Janthinobacterium</taxon>
    </lineage>
</organism>
<dbReference type="InterPro" id="IPR057154">
    <property type="entry name" value="DUF7832"/>
</dbReference>
<feature type="domain" description="DUF7832" evidence="1">
    <location>
        <begin position="2"/>
        <end position="116"/>
    </location>
</feature>
<proteinExistence type="predicted"/>
<dbReference type="Proteomes" id="UP000468717">
    <property type="component" value="Unassembled WGS sequence"/>
</dbReference>
<evidence type="ECO:0000259" key="1">
    <source>
        <dbReference type="Pfam" id="PF25191"/>
    </source>
</evidence>
<protein>
    <recommendedName>
        <fullName evidence="1">DUF7832 domain-containing protein</fullName>
    </recommendedName>
</protein>
<dbReference type="EMBL" id="WFLI01000001">
    <property type="protein sequence ID" value="KAB8066823.1"/>
    <property type="molecule type" value="Genomic_DNA"/>
</dbReference>
<evidence type="ECO:0000313" key="3">
    <source>
        <dbReference type="Proteomes" id="UP000468717"/>
    </source>
</evidence>